<evidence type="ECO:0000313" key="6">
    <source>
        <dbReference type="Proteomes" id="UP000663852"/>
    </source>
</evidence>
<dbReference type="OrthoDB" id="10022113at2759"/>
<dbReference type="AlphaFoldDB" id="A0A814JW39"/>
<protein>
    <submittedName>
        <fullName evidence="3">Uncharacterized protein</fullName>
    </submittedName>
</protein>
<proteinExistence type="predicted"/>
<dbReference type="Gene3D" id="2.130.10.130">
    <property type="entry name" value="Integrin alpha, N-terminal"/>
    <property type="match status" value="3"/>
</dbReference>
<evidence type="ECO:0000313" key="3">
    <source>
        <dbReference type="EMBL" id="CAF1043306.1"/>
    </source>
</evidence>
<evidence type="ECO:0000256" key="2">
    <source>
        <dbReference type="SAM" id="SignalP"/>
    </source>
</evidence>
<reference evidence="3" key="1">
    <citation type="submission" date="2021-02" db="EMBL/GenBank/DDBJ databases">
        <authorList>
            <person name="Nowell W R."/>
        </authorList>
    </citation>
    <scope>NUCLEOTIDE SEQUENCE</scope>
</reference>
<comment type="caution">
    <text evidence="3">The sequence shown here is derived from an EMBL/GenBank/DDBJ whole genome shotgun (WGS) entry which is preliminary data.</text>
</comment>
<evidence type="ECO:0000313" key="5">
    <source>
        <dbReference type="Proteomes" id="UP000663828"/>
    </source>
</evidence>
<dbReference type="EMBL" id="CAJNOR010011455">
    <property type="protein sequence ID" value="CAF1661426.1"/>
    <property type="molecule type" value="Genomic_DNA"/>
</dbReference>
<evidence type="ECO:0000313" key="4">
    <source>
        <dbReference type="EMBL" id="CAF1661426.1"/>
    </source>
</evidence>
<dbReference type="InterPro" id="IPR028994">
    <property type="entry name" value="Integrin_alpha_N"/>
</dbReference>
<dbReference type="PANTHER" id="PTHR46580">
    <property type="entry name" value="SENSOR KINASE-RELATED"/>
    <property type="match status" value="1"/>
</dbReference>
<feature type="signal peptide" evidence="2">
    <location>
        <begin position="1"/>
        <end position="17"/>
    </location>
</feature>
<dbReference type="Pfam" id="PF13517">
    <property type="entry name" value="FG-GAP_3"/>
    <property type="match status" value="4"/>
</dbReference>
<evidence type="ECO:0000256" key="1">
    <source>
        <dbReference type="ARBA" id="ARBA00022729"/>
    </source>
</evidence>
<accession>A0A814JW39</accession>
<dbReference type="EMBL" id="CAJNOJ010000075">
    <property type="protein sequence ID" value="CAF1043306.1"/>
    <property type="molecule type" value="Genomic_DNA"/>
</dbReference>
<keyword evidence="1 2" id="KW-0732">Signal</keyword>
<feature type="chain" id="PRO_5036224976" evidence="2">
    <location>
        <begin position="18"/>
        <end position="543"/>
    </location>
</feature>
<dbReference type="InterPro" id="IPR013517">
    <property type="entry name" value="FG-GAP"/>
</dbReference>
<dbReference type="PANTHER" id="PTHR46580:SF4">
    <property type="entry name" value="ATP_GTP-BINDING PROTEIN"/>
    <property type="match status" value="1"/>
</dbReference>
<organism evidence="3 6">
    <name type="scientific">Adineta ricciae</name>
    <name type="common">Rotifer</name>
    <dbReference type="NCBI Taxonomy" id="249248"/>
    <lineage>
        <taxon>Eukaryota</taxon>
        <taxon>Metazoa</taxon>
        <taxon>Spiralia</taxon>
        <taxon>Gnathifera</taxon>
        <taxon>Rotifera</taxon>
        <taxon>Eurotatoria</taxon>
        <taxon>Bdelloidea</taxon>
        <taxon>Adinetida</taxon>
        <taxon>Adinetidae</taxon>
        <taxon>Adineta</taxon>
    </lineage>
</organism>
<dbReference type="Proteomes" id="UP000663828">
    <property type="component" value="Unassembled WGS sequence"/>
</dbReference>
<sequence>MLLATLVFFLDTEMVFSLNKLFFSMDSKYNPYSVAINDFSDDSYLDIATVDYNYNYLDIILTHKSYSFRNQISYATTGLDSYPESVYLADFDNDNQLDMVVANSWTNDIIVFLRYNNNTFSNQQRYSTGSSSNPTNVISGDFNNDNHLDIAVVNYGTNTMGIFLNYGNGIFLSQTTYSTGSNSQSFALTSDYFNNDQWIDIVVVNYQTGNICIFLGQGDESFINQIIYSTNRNAQPYDIIVNDFNNDNCTDIAVVNYAMNSISVFIGLCDVNGDKLHDIIVANYDSNTIGILYGYGNDSCKLNIIMSTGSSSGPFRIRVADINNDTLPDILVTNYLSNNIGIFFDQVNNSLSTQMIYSTGSNSNPYSIAVGDINQDGYFDIVVANYGTSSTGTNSYPYSVAIGDFNDDLILDIVVANSGSNDIGIFIGFDDGTFSSWATYSTGADPKPYAVALGDLNSDDKLDIVVTNYGGDTTGIFQGFGNGSFVNQRAVVIEEYCAPRSVVLNDLNNDGHLDIVIGCYDTESVAIFLGYGNSTLEITVENV</sequence>
<name>A0A814JW39_ADIRI</name>
<keyword evidence="5" id="KW-1185">Reference proteome</keyword>
<gene>
    <name evidence="3" type="ORF">EDS130_LOCUS17041</name>
    <name evidence="4" type="ORF">XAT740_LOCUS56941</name>
</gene>
<dbReference type="Proteomes" id="UP000663852">
    <property type="component" value="Unassembled WGS sequence"/>
</dbReference>
<dbReference type="SUPFAM" id="SSF69318">
    <property type="entry name" value="Integrin alpha N-terminal domain"/>
    <property type="match status" value="2"/>
</dbReference>